<dbReference type="GO" id="GO:0005886">
    <property type="term" value="C:plasma membrane"/>
    <property type="evidence" value="ECO:0007669"/>
    <property type="project" value="TreeGrafter"/>
</dbReference>
<evidence type="ECO:0000256" key="3">
    <source>
        <dbReference type="ARBA" id="ARBA00022748"/>
    </source>
</evidence>
<keyword evidence="3 6" id="KW-0201">Cytochrome c-type biogenesis</keyword>
<feature type="domain" description="Cytochrome c assembly protein" evidence="7">
    <location>
        <begin position="68"/>
        <end position="351"/>
    </location>
</feature>
<feature type="transmembrane region" description="Helical" evidence="6">
    <location>
        <begin position="137"/>
        <end position="163"/>
    </location>
</feature>
<keyword evidence="4 6" id="KW-1133">Transmembrane helix</keyword>
<dbReference type="EMBL" id="KJ397925">
    <property type="protein sequence ID" value="AHM23720.1"/>
    <property type="molecule type" value="Genomic_DNA"/>
</dbReference>
<dbReference type="GO" id="GO:0009535">
    <property type="term" value="C:chloroplast thylakoid membrane"/>
    <property type="evidence" value="ECO:0007669"/>
    <property type="project" value="UniProtKB-SubCell"/>
</dbReference>
<proteinExistence type="inferred from homology"/>
<reference evidence="8" key="1">
    <citation type="journal article" date="2014" name="Mitochondrial DNA">
        <title>Complete genome sequence of chloroplast DNA (cpDNA) of Chlorella sorokiniana.</title>
        <authorList>
            <person name="Orsini M."/>
            <person name="Cusano R."/>
            <person name="Costelli C."/>
            <person name="Malavasi V."/>
            <person name="Concas A."/>
            <person name="Angius A."/>
            <person name="Cao G."/>
        </authorList>
    </citation>
    <scope>NUCLEOTIDE SEQUENCE</scope>
    <source>
        <strain evidence="8">Crs4</strain>
    </source>
</reference>
<feature type="transmembrane region" description="Helical" evidence="6">
    <location>
        <begin position="325"/>
        <end position="346"/>
    </location>
</feature>
<dbReference type="InterPro" id="IPR017562">
    <property type="entry name" value="Cyt_c_biogenesis_CcsA"/>
</dbReference>
<comment type="function">
    <text evidence="6">Required during biogenesis of c-type cytochromes (cytochrome c6 and cytochrome f) at the step of heme attachment.</text>
</comment>
<evidence type="ECO:0000256" key="5">
    <source>
        <dbReference type="ARBA" id="ARBA00023136"/>
    </source>
</evidence>
<geneLocation type="chloroplast" evidence="8"/>
<sequence>MDIAKIESFCINSCFISLFITTIYYWCKTLFIPNPTYSKSGLVGYGIAFIFLTSHLIFRWLDSGHFPLSNLYESLLFLAWCLVFLQIYLEIFLKTLFLGVFTSPALLCLIAFTDLSLPQELQKSEPLVPALQSNWLVMHVTVMIASYAALLLGCLLSIVYLIFLQVFKVETEKTTLFDNSQNNGAYPITKKSSNLNQISAFSENLSDSFPFSKNEVSPENKFFGQEASILVEKNKQIEAGTMAFFSEKVENTSFLTMLDNLSYRTIGIGFCFLTLGILSGAIWANETWGNYWSWDPKETWAFITWLTFATYLHSRLIAGWTGSKPAWIASFGFIIVWICYLGVNLIGKGLHSYGFFQL</sequence>
<evidence type="ECO:0000313" key="9">
    <source>
        <dbReference type="EMBL" id="AII02090.1"/>
    </source>
</evidence>
<dbReference type="InterPro" id="IPR045062">
    <property type="entry name" value="Cyt_c_biogenesis_CcsA/CcmC"/>
</dbReference>
<evidence type="ECO:0000256" key="2">
    <source>
        <dbReference type="ARBA" id="ARBA00022692"/>
    </source>
</evidence>
<comment type="subunit">
    <text evidence="6">May interact with Ccs1.</text>
</comment>
<dbReference type="NCBIfam" id="TIGR03144">
    <property type="entry name" value="cytochr_II_ccsB"/>
    <property type="match status" value="1"/>
</dbReference>
<evidence type="ECO:0000259" key="7">
    <source>
        <dbReference type="Pfam" id="PF01578"/>
    </source>
</evidence>
<dbReference type="AlphaFoldDB" id="W8SIS1"/>
<feature type="transmembrane region" description="Helical" evidence="6">
    <location>
        <begin position="299"/>
        <end position="318"/>
    </location>
</feature>
<keyword evidence="8" id="KW-0150">Chloroplast</keyword>
<organism evidence="8">
    <name type="scientific">Chlorella sorokiniana</name>
    <name type="common">Freshwater green alga</name>
    <dbReference type="NCBI Taxonomy" id="3076"/>
    <lineage>
        <taxon>Eukaryota</taxon>
        <taxon>Viridiplantae</taxon>
        <taxon>Chlorophyta</taxon>
        <taxon>core chlorophytes</taxon>
        <taxon>Trebouxiophyceae</taxon>
        <taxon>Chlorellales</taxon>
        <taxon>Chlorellaceae</taxon>
        <taxon>Chlorella clade</taxon>
        <taxon>Chlorella</taxon>
    </lineage>
</organism>
<feature type="transmembrane region" description="Helical" evidence="6">
    <location>
        <begin position="70"/>
        <end position="89"/>
    </location>
</feature>
<keyword evidence="5 6" id="KW-0472">Membrane</keyword>
<evidence type="ECO:0000256" key="4">
    <source>
        <dbReference type="ARBA" id="ARBA00022989"/>
    </source>
</evidence>
<dbReference type="Pfam" id="PF01578">
    <property type="entry name" value="Cytochrom_C_asm"/>
    <property type="match status" value="1"/>
</dbReference>
<dbReference type="RefSeq" id="YP_009020846.1">
    <property type="nucleotide sequence ID" value="NC_023835.1"/>
</dbReference>
<dbReference type="GO" id="GO:0017004">
    <property type="term" value="P:cytochrome complex assembly"/>
    <property type="evidence" value="ECO:0007669"/>
    <property type="project" value="UniProtKB-UniRule"/>
</dbReference>
<accession>W8SIS1</accession>
<keyword evidence="2 6" id="KW-0812">Transmembrane</keyword>
<feature type="transmembrane region" description="Helical" evidence="6">
    <location>
        <begin position="6"/>
        <end position="27"/>
    </location>
</feature>
<keyword evidence="6" id="KW-0793">Thylakoid</keyword>
<feature type="transmembrane region" description="Helical" evidence="6">
    <location>
        <begin position="39"/>
        <end position="58"/>
    </location>
</feature>
<comment type="subcellular location">
    <subcellularLocation>
        <location evidence="1">Membrane</location>
        <topology evidence="1">Multi-pass membrane protein</topology>
    </subcellularLocation>
    <subcellularLocation>
        <location evidence="6">Plastid</location>
        <location evidence="6">Chloroplast thylakoid membrane</location>
        <topology evidence="6">Multi-pass membrane protein</topology>
    </subcellularLocation>
</comment>
<dbReference type="PANTHER" id="PTHR30071">
    <property type="entry name" value="HEME EXPORTER PROTEIN C"/>
    <property type="match status" value="1"/>
</dbReference>
<name>W8SIS1_CHLSO</name>
<dbReference type="GO" id="GO:0020037">
    <property type="term" value="F:heme binding"/>
    <property type="evidence" value="ECO:0007669"/>
    <property type="project" value="InterPro"/>
</dbReference>
<protein>
    <recommendedName>
        <fullName evidence="6">Cytochrome c biogenesis protein CcsA</fullName>
    </recommendedName>
</protein>
<reference evidence="9" key="2">
    <citation type="submission" date="2014-04" db="EMBL/GenBank/DDBJ databases">
        <title>Chlorella sorokiniana complete plastid genome.</title>
        <authorList>
            <person name="Fan W."/>
            <person name="Mower J.P."/>
        </authorList>
    </citation>
    <scope>NUCLEOTIDE SEQUENCE</scope>
    <source>
        <strain evidence="9">1230</strain>
    </source>
</reference>
<dbReference type="InterPro" id="IPR002541">
    <property type="entry name" value="Cyt_c_assembly"/>
</dbReference>
<feature type="transmembrane region" description="Helical" evidence="6">
    <location>
        <begin position="261"/>
        <end position="284"/>
    </location>
</feature>
<evidence type="ECO:0000256" key="6">
    <source>
        <dbReference type="HAMAP-Rule" id="MF_01391"/>
    </source>
</evidence>
<evidence type="ECO:0000256" key="1">
    <source>
        <dbReference type="ARBA" id="ARBA00004141"/>
    </source>
</evidence>
<evidence type="ECO:0000313" key="8">
    <source>
        <dbReference type="EMBL" id="AHM23720.1"/>
    </source>
</evidence>
<dbReference type="PANTHER" id="PTHR30071:SF1">
    <property type="entry name" value="CYTOCHROME B_B6 PROTEIN-RELATED"/>
    <property type="match status" value="1"/>
</dbReference>
<dbReference type="HAMAP" id="MF_01391">
    <property type="entry name" value="CytC_CcsA"/>
    <property type="match status" value="1"/>
</dbReference>
<keyword evidence="8" id="KW-0934">Plastid</keyword>
<dbReference type="GeneID" id="18887394"/>
<gene>
    <name evidence="6 8" type="primary">ccsA</name>
    <name evidence="8" type="ORF">csorokcp_00045</name>
</gene>
<comment type="similarity">
    <text evidence="6">Belongs to the CcmF/CycK/Ccl1/NrfE/CcsA family.</text>
</comment>
<dbReference type="EMBL" id="KJ742376">
    <property type="protein sequence ID" value="AII02090.1"/>
    <property type="molecule type" value="Genomic_DNA"/>
</dbReference>